<name>A0A0A1UY11_9HYPO</name>
<dbReference type="Proteomes" id="UP000030151">
    <property type="component" value="Unassembled WGS sequence"/>
</dbReference>
<dbReference type="OrthoDB" id="10407050at2759"/>
<protein>
    <submittedName>
        <fullName evidence="1">Uncharacterized protein</fullName>
    </submittedName>
</protein>
<dbReference type="AlphaFoldDB" id="A0A0A1UY11"/>
<sequence>EEEEEEEEITLNGLKLKDWLHQNADQFPVRSSEDRLAFIRKELCLPSEKSADEIEDRFYETPSLLRAVLLPVHCYATQRKQYEKSDAALELAYSMWSFRWKNMENWFNTAAE</sequence>
<accession>A0A0A1UY11</accession>
<feature type="non-terminal residue" evidence="1">
    <location>
        <position position="1"/>
    </location>
</feature>
<dbReference type="EMBL" id="JELW01000004">
    <property type="protein sequence ID" value="EXV02809.1"/>
    <property type="molecule type" value="Genomic_DNA"/>
</dbReference>
<evidence type="ECO:0000313" key="1">
    <source>
        <dbReference type="EMBL" id="EXV02809.1"/>
    </source>
</evidence>
<comment type="caution">
    <text evidence="1">The sequence shown here is derived from an EMBL/GenBank/DDBJ whole genome shotgun (WGS) entry which is preliminary data.</text>
</comment>
<evidence type="ECO:0000313" key="2">
    <source>
        <dbReference type="Proteomes" id="UP000030151"/>
    </source>
</evidence>
<reference evidence="1 2" key="1">
    <citation type="submission" date="2014-02" db="EMBL/GenBank/DDBJ databases">
        <title>The genome sequence of the entomopathogenic fungus Metarhizium robertsii ARSEF 2575.</title>
        <authorList>
            <person name="Giuliano Garisto Donzelli B."/>
            <person name="Roe B.A."/>
            <person name="Macmil S.L."/>
            <person name="Krasnoff S.B."/>
            <person name="Gibson D.M."/>
        </authorList>
    </citation>
    <scope>NUCLEOTIDE SEQUENCE [LARGE SCALE GENOMIC DNA]</scope>
    <source>
        <strain evidence="1 2">ARSEF 2575</strain>
    </source>
</reference>
<organism evidence="1 2">
    <name type="scientific">Metarhizium robertsii</name>
    <dbReference type="NCBI Taxonomy" id="568076"/>
    <lineage>
        <taxon>Eukaryota</taxon>
        <taxon>Fungi</taxon>
        <taxon>Dikarya</taxon>
        <taxon>Ascomycota</taxon>
        <taxon>Pezizomycotina</taxon>
        <taxon>Sordariomycetes</taxon>
        <taxon>Hypocreomycetidae</taxon>
        <taxon>Hypocreales</taxon>
        <taxon>Clavicipitaceae</taxon>
        <taxon>Metarhizium</taxon>
    </lineage>
</organism>
<dbReference type="HOGENOM" id="CLU_2151728_0_0_1"/>
<gene>
    <name evidence="1" type="ORF">X797_003931</name>
</gene>
<proteinExistence type="predicted"/>